<dbReference type="GO" id="GO:0002181">
    <property type="term" value="P:cytoplasmic translation"/>
    <property type="evidence" value="ECO:0007669"/>
    <property type="project" value="TreeGrafter"/>
</dbReference>
<keyword evidence="2 6" id="KW-0689">Ribosomal protein</keyword>
<dbReference type="Proteomes" id="UP000178303">
    <property type="component" value="Unassembled WGS sequence"/>
</dbReference>
<evidence type="ECO:0000259" key="8">
    <source>
        <dbReference type="Pfam" id="PF00347"/>
    </source>
</evidence>
<feature type="domain" description="Large ribosomal subunit protein uL6 alpha-beta" evidence="8">
    <location>
        <begin position="64"/>
        <end position="136"/>
    </location>
</feature>
<dbReference type="GO" id="GO:0022625">
    <property type="term" value="C:cytosolic large ribosomal subunit"/>
    <property type="evidence" value="ECO:0007669"/>
    <property type="project" value="UniProtKB-UniRule"/>
</dbReference>
<evidence type="ECO:0000256" key="6">
    <source>
        <dbReference type="RuleBase" id="RU003869"/>
    </source>
</evidence>
<evidence type="ECO:0000313" key="9">
    <source>
        <dbReference type="EMBL" id="OGM89923.1"/>
    </source>
</evidence>
<keyword evidence="7" id="KW-0694">RNA-binding</keyword>
<evidence type="ECO:0000256" key="2">
    <source>
        <dbReference type="ARBA" id="ARBA00022980"/>
    </source>
</evidence>
<dbReference type="InterPro" id="IPR036789">
    <property type="entry name" value="Ribosomal_uL6-like_a/b-dom_sf"/>
</dbReference>
<dbReference type="EMBL" id="MGIN01000009">
    <property type="protein sequence ID" value="OGM89923.1"/>
    <property type="molecule type" value="Genomic_DNA"/>
</dbReference>
<evidence type="ECO:0000256" key="1">
    <source>
        <dbReference type="ARBA" id="ARBA00009356"/>
    </source>
</evidence>
<name>A0A1F8DMS4_9BACT</name>
<dbReference type="InterPro" id="IPR020040">
    <property type="entry name" value="Ribosomal_uL6_a/b-dom"/>
</dbReference>
<evidence type="ECO:0000313" key="10">
    <source>
        <dbReference type="Proteomes" id="UP000178303"/>
    </source>
</evidence>
<proteinExistence type="inferred from homology"/>
<dbReference type="Pfam" id="PF00347">
    <property type="entry name" value="Ribosomal_L6"/>
    <property type="match status" value="1"/>
</dbReference>
<dbReference type="InterPro" id="IPR019906">
    <property type="entry name" value="Ribosomal_uL6_bac-type"/>
</dbReference>
<dbReference type="PANTHER" id="PTHR11655">
    <property type="entry name" value="60S/50S RIBOSOMAL PROTEIN L6/L9"/>
    <property type="match status" value="1"/>
</dbReference>
<protein>
    <recommendedName>
        <fullName evidence="4 5">50S ribosomal protein L6</fullName>
    </recommendedName>
</protein>
<reference evidence="9 10" key="1">
    <citation type="journal article" date="2016" name="Nat. Commun.">
        <title>Thousands of microbial genomes shed light on interconnected biogeochemical processes in an aquifer system.</title>
        <authorList>
            <person name="Anantharaman K."/>
            <person name="Brown C.T."/>
            <person name="Hug L.A."/>
            <person name="Sharon I."/>
            <person name="Castelle C.J."/>
            <person name="Probst A.J."/>
            <person name="Thomas B.C."/>
            <person name="Singh A."/>
            <person name="Wilkins M.J."/>
            <person name="Karaoz U."/>
            <person name="Brodie E.L."/>
            <person name="Williams K.H."/>
            <person name="Hubbard S.S."/>
            <person name="Banfield J.F."/>
        </authorList>
    </citation>
    <scope>NUCLEOTIDE SEQUENCE [LARGE SCALE GENOMIC DNA]</scope>
</reference>
<comment type="function">
    <text evidence="7">This protein binds to the 23S rRNA, and is important in its secondary structure. It is located near the subunit interface in the base of the L7/L12 stalk, and near the tRNA binding site of the peptidyltransferase center.</text>
</comment>
<dbReference type="AlphaFoldDB" id="A0A1F8DMS4"/>
<sequence length="155" mass="17034">GPKGSLLVPKMDKVEITISGNQINLQPADLLQQTRMNWGTMWSLINNALEGVTKEFSKSLEIEGIGFKAAVEGKDLVLKIGFSHPVRLPIPEGIKITVEKNEIVVSGIDRKLVGQTASDIRKQKKPEPYLGKGIRYKGEVIRRKTGKKAGTVTTK</sequence>
<accession>A0A1F8DMS4</accession>
<dbReference type="PIRSF" id="PIRSF002162">
    <property type="entry name" value="Ribosomal_L6"/>
    <property type="match status" value="1"/>
</dbReference>
<dbReference type="FunFam" id="3.90.930.12:FF:000001">
    <property type="entry name" value="50S ribosomal protein L6"/>
    <property type="match status" value="1"/>
</dbReference>
<gene>
    <name evidence="9" type="ORF">A2108_03005</name>
</gene>
<dbReference type="GO" id="GO:0019843">
    <property type="term" value="F:rRNA binding"/>
    <property type="evidence" value="ECO:0007669"/>
    <property type="project" value="UniProtKB-UniRule"/>
</dbReference>
<evidence type="ECO:0000256" key="3">
    <source>
        <dbReference type="ARBA" id="ARBA00023274"/>
    </source>
</evidence>
<dbReference type="NCBIfam" id="TIGR03654">
    <property type="entry name" value="L6_bact"/>
    <property type="match status" value="1"/>
</dbReference>
<keyword evidence="7" id="KW-0699">rRNA-binding</keyword>
<comment type="caution">
    <text evidence="9">The sequence shown here is derived from an EMBL/GenBank/DDBJ whole genome shotgun (WGS) entry which is preliminary data.</text>
</comment>
<dbReference type="SUPFAM" id="SSF56053">
    <property type="entry name" value="Ribosomal protein L6"/>
    <property type="match status" value="2"/>
</dbReference>
<organism evidence="9 10">
    <name type="scientific">Candidatus Wolfebacteria bacterium GWA1_42_9</name>
    <dbReference type="NCBI Taxonomy" id="1802553"/>
    <lineage>
        <taxon>Bacteria</taxon>
        <taxon>Candidatus Wolfeibacteriota</taxon>
    </lineage>
</organism>
<evidence type="ECO:0000256" key="5">
    <source>
        <dbReference type="NCBIfam" id="TIGR03654"/>
    </source>
</evidence>
<comment type="similarity">
    <text evidence="1 6">Belongs to the universal ribosomal protein uL6 family.</text>
</comment>
<keyword evidence="3 6" id="KW-0687">Ribonucleoprotein</keyword>
<evidence type="ECO:0000256" key="7">
    <source>
        <dbReference type="RuleBase" id="RU003870"/>
    </source>
</evidence>
<dbReference type="GO" id="GO:0003735">
    <property type="term" value="F:structural constituent of ribosome"/>
    <property type="evidence" value="ECO:0007669"/>
    <property type="project" value="UniProtKB-UniRule"/>
</dbReference>
<feature type="non-terminal residue" evidence="9">
    <location>
        <position position="1"/>
    </location>
</feature>
<dbReference type="PANTHER" id="PTHR11655:SF14">
    <property type="entry name" value="LARGE RIBOSOMAL SUBUNIT PROTEIN UL6M"/>
    <property type="match status" value="1"/>
</dbReference>
<dbReference type="PRINTS" id="PR00059">
    <property type="entry name" value="RIBOSOMALL6"/>
</dbReference>
<dbReference type="Gene3D" id="3.90.930.12">
    <property type="entry name" value="Ribosomal protein L6, alpha-beta domain"/>
    <property type="match status" value="2"/>
</dbReference>
<dbReference type="InterPro" id="IPR000702">
    <property type="entry name" value="Ribosomal_uL6-like"/>
</dbReference>
<evidence type="ECO:0000256" key="4">
    <source>
        <dbReference type="ARBA" id="ARBA00035454"/>
    </source>
</evidence>